<evidence type="ECO:0000256" key="3">
    <source>
        <dbReference type="ARBA" id="ARBA00009516"/>
    </source>
</evidence>
<proteinExistence type="inferred from homology"/>
<comment type="caution">
    <text evidence="11">The sequence shown here is derived from an EMBL/GenBank/DDBJ whole genome shotgun (WGS) entry which is preliminary data.</text>
</comment>
<evidence type="ECO:0000256" key="4">
    <source>
        <dbReference type="ARBA" id="ARBA00011894"/>
    </source>
</evidence>
<evidence type="ECO:0000256" key="2">
    <source>
        <dbReference type="ARBA" id="ARBA00005180"/>
    </source>
</evidence>
<dbReference type="EC" id="2.4.2.9" evidence="4"/>
<feature type="domain" description="Phosphoribosyltransferase" evidence="10">
    <location>
        <begin position="55"/>
        <end position="202"/>
    </location>
</feature>
<evidence type="ECO:0000313" key="12">
    <source>
        <dbReference type="Proteomes" id="UP000319663"/>
    </source>
</evidence>
<evidence type="ECO:0000256" key="1">
    <source>
        <dbReference type="ARBA" id="ARBA00001946"/>
    </source>
</evidence>
<dbReference type="Proteomes" id="UP000319663">
    <property type="component" value="Unassembled WGS sequence"/>
</dbReference>
<evidence type="ECO:0000256" key="6">
    <source>
        <dbReference type="ARBA" id="ARBA00022676"/>
    </source>
</evidence>
<dbReference type="PANTHER" id="PTHR32315:SF4">
    <property type="entry name" value="URACIL PHOSPHORIBOSYLTRANSFERASE, CHLOROPLASTIC"/>
    <property type="match status" value="1"/>
</dbReference>
<dbReference type="GO" id="GO:0005525">
    <property type="term" value="F:GTP binding"/>
    <property type="evidence" value="ECO:0007669"/>
    <property type="project" value="UniProtKB-KW"/>
</dbReference>
<dbReference type="Pfam" id="PF14681">
    <property type="entry name" value="UPRTase"/>
    <property type="match status" value="1"/>
</dbReference>
<dbReference type="CDD" id="cd06223">
    <property type="entry name" value="PRTases_typeI"/>
    <property type="match status" value="1"/>
</dbReference>
<comment type="pathway">
    <text evidence="2">Pyrimidine metabolism; UMP biosynthesis via salvage pathway; UMP from uracil: step 1/1.</text>
</comment>
<dbReference type="AlphaFoldDB" id="A0A507QIR8"/>
<comment type="cofactor">
    <cofactor evidence="1">
        <name>Mg(2+)</name>
        <dbReference type="ChEBI" id="CHEBI:18420"/>
    </cofactor>
</comment>
<dbReference type="NCBIfam" id="NF001097">
    <property type="entry name" value="PRK00129.1"/>
    <property type="match status" value="1"/>
</dbReference>
<sequence>MSITLPPNVVTLQNDTYSSLLNKLRDRTLSSPEVRSLVKTLTSLIVSSIDIKAQQGEVIAVIVVLRSGLSMFESFMSEIPAESAASASTYHIGIFRDKATLQPVEYYNKLPAKPDAIKRAFVLDPLIATGGTADAVVNIMKDWGVETVNFISLLSSTAGITRVAKEWPDHTTFFVGSVDPELDSQSFISPGVGDIGDRLFGTS</sequence>
<dbReference type="GO" id="GO:0004845">
    <property type="term" value="F:uracil phosphoribosyltransferase activity"/>
    <property type="evidence" value="ECO:0007669"/>
    <property type="project" value="UniProtKB-EC"/>
</dbReference>
<keyword evidence="8" id="KW-0547">Nucleotide-binding</keyword>
<keyword evidence="7" id="KW-0808">Transferase</keyword>
<dbReference type="STRING" id="5098.A0A507QIR8"/>
<dbReference type="InterPro" id="IPR000836">
    <property type="entry name" value="PRTase_dom"/>
</dbReference>
<dbReference type="EMBL" id="VIFY01000322">
    <property type="protein sequence ID" value="TQB67703.1"/>
    <property type="molecule type" value="Genomic_DNA"/>
</dbReference>
<reference evidence="11 12" key="1">
    <citation type="submission" date="2019-06" db="EMBL/GenBank/DDBJ databases">
        <title>Wine fermentation using esterase from Monascus purpureus.</title>
        <authorList>
            <person name="Geng C."/>
            <person name="Zhang Y."/>
        </authorList>
    </citation>
    <scope>NUCLEOTIDE SEQUENCE [LARGE SCALE GENOMIC DNA]</scope>
    <source>
        <strain evidence="11">HQ1</strain>
    </source>
</reference>
<evidence type="ECO:0000313" key="11">
    <source>
        <dbReference type="EMBL" id="TQB67703.1"/>
    </source>
</evidence>
<evidence type="ECO:0000256" key="9">
    <source>
        <dbReference type="ARBA" id="ARBA00023134"/>
    </source>
</evidence>
<name>A0A507QIR8_MONPU</name>
<keyword evidence="5" id="KW-0021">Allosteric enzyme</keyword>
<keyword evidence="6" id="KW-0328">Glycosyltransferase</keyword>
<evidence type="ECO:0000256" key="8">
    <source>
        <dbReference type="ARBA" id="ARBA00022741"/>
    </source>
</evidence>
<dbReference type="InterPro" id="IPR029057">
    <property type="entry name" value="PRTase-like"/>
</dbReference>
<accession>A0A507QIR8</accession>
<dbReference type="Gene3D" id="3.40.50.2020">
    <property type="match status" value="1"/>
</dbReference>
<evidence type="ECO:0000256" key="7">
    <source>
        <dbReference type="ARBA" id="ARBA00022679"/>
    </source>
</evidence>
<organism evidence="11 12">
    <name type="scientific">Monascus purpureus</name>
    <name type="common">Red mold</name>
    <name type="synonym">Monascus anka</name>
    <dbReference type="NCBI Taxonomy" id="5098"/>
    <lineage>
        <taxon>Eukaryota</taxon>
        <taxon>Fungi</taxon>
        <taxon>Dikarya</taxon>
        <taxon>Ascomycota</taxon>
        <taxon>Pezizomycotina</taxon>
        <taxon>Eurotiomycetes</taxon>
        <taxon>Eurotiomycetidae</taxon>
        <taxon>Eurotiales</taxon>
        <taxon>Aspergillaceae</taxon>
        <taxon>Monascus</taxon>
    </lineage>
</organism>
<comment type="similarity">
    <text evidence="3">Belongs to the UPRTase family.</text>
</comment>
<keyword evidence="12" id="KW-1185">Reference proteome</keyword>
<dbReference type="PANTHER" id="PTHR32315">
    <property type="entry name" value="ADENINE PHOSPHORIBOSYLTRANSFERASE"/>
    <property type="match status" value="1"/>
</dbReference>
<dbReference type="InterPro" id="IPR050054">
    <property type="entry name" value="UPRTase/APRTase"/>
</dbReference>
<keyword evidence="9" id="KW-0342">GTP-binding</keyword>
<evidence type="ECO:0000256" key="5">
    <source>
        <dbReference type="ARBA" id="ARBA00022533"/>
    </source>
</evidence>
<evidence type="ECO:0000259" key="10">
    <source>
        <dbReference type="Pfam" id="PF14681"/>
    </source>
</evidence>
<protein>
    <recommendedName>
        <fullName evidence="4">uracil phosphoribosyltransferase</fullName>
        <ecNumber evidence="4">2.4.2.9</ecNumber>
    </recommendedName>
</protein>
<dbReference type="SUPFAM" id="SSF53271">
    <property type="entry name" value="PRTase-like"/>
    <property type="match status" value="1"/>
</dbReference>
<gene>
    <name evidence="11" type="ORF">MPDQ_004925</name>
</gene>